<dbReference type="InterPro" id="IPR056423">
    <property type="entry name" value="BACK_BPM_SPOP"/>
</dbReference>
<dbReference type="SUPFAM" id="SSF49599">
    <property type="entry name" value="TRAF domain-like"/>
    <property type="match status" value="1"/>
</dbReference>
<evidence type="ECO:0000313" key="5">
    <source>
        <dbReference type="EMBL" id="CAL5003275.1"/>
    </source>
</evidence>
<protein>
    <submittedName>
        <fullName evidence="5">Uncharacterized protein</fullName>
    </submittedName>
</protein>
<dbReference type="CDD" id="cd18280">
    <property type="entry name" value="BTB_POZ_BPM_plant"/>
    <property type="match status" value="1"/>
</dbReference>
<comment type="similarity">
    <text evidence="2">Belongs to the Tdpoz family.</text>
</comment>
<evidence type="ECO:0000256" key="1">
    <source>
        <dbReference type="ARBA" id="ARBA00004906"/>
    </source>
</evidence>
<keyword evidence="6" id="KW-1185">Reference proteome</keyword>
<feature type="domain" description="BTB" evidence="3">
    <location>
        <begin position="182"/>
        <end position="245"/>
    </location>
</feature>
<dbReference type="AlphaFoldDB" id="A0ABC9BLD0"/>
<accession>A0ABC9BLD0</accession>
<reference evidence="6" key="1">
    <citation type="submission" date="2024-06" db="EMBL/GenBank/DDBJ databases">
        <authorList>
            <person name="Ryan C."/>
        </authorList>
    </citation>
    <scope>NUCLEOTIDE SEQUENCE [LARGE SCALE GENOMIC DNA]</scope>
</reference>
<dbReference type="EMBL" id="OZ075136">
    <property type="protein sequence ID" value="CAL5003275.1"/>
    <property type="molecule type" value="Genomic_DNA"/>
</dbReference>
<name>A0ABC9BLD0_9POAL</name>
<dbReference type="Gene3D" id="2.60.210.10">
    <property type="entry name" value="Apoptosis, Tumor Necrosis Factor Receptor Associated Protein 2, Chain A"/>
    <property type="match status" value="1"/>
</dbReference>
<evidence type="ECO:0000259" key="4">
    <source>
        <dbReference type="PROSITE" id="PS50144"/>
    </source>
</evidence>
<dbReference type="PANTHER" id="PTHR26379:SF187">
    <property type="entry name" value="OS07G0655300 PROTEIN"/>
    <property type="match status" value="1"/>
</dbReference>
<dbReference type="Gene3D" id="1.25.40.420">
    <property type="match status" value="1"/>
</dbReference>
<dbReference type="PROSITE" id="PS50097">
    <property type="entry name" value="BTB"/>
    <property type="match status" value="1"/>
</dbReference>
<dbReference type="PANTHER" id="PTHR26379">
    <property type="entry name" value="BTB/POZ AND MATH DOMAIN-CONTAINING PROTEIN 1"/>
    <property type="match status" value="1"/>
</dbReference>
<dbReference type="Pfam" id="PF00651">
    <property type="entry name" value="BTB"/>
    <property type="match status" value="1"/>
</dbReference>
<dbReference type="SMART" id="SM00225">
    <property type="entry name" value="BTB"/>
    <property type="match status" value="1"/>
</dbReference>
<dbReference type="Proteomes" id="UP001497457">
    <property type="component" value="Chromosome 26rd"/>
</dbReference>
<dbReference type="InterPro" id="IPR002083">
    <property type="entry name" value="MATH/TRAF_dom"/>
</dbReference>
<reference evidence="5 6" key="2">
    <citation type="submission" date="2024-10" db="EMBL/GenBank/DDBJ databases">
        <authorList>
            <person name="Ryan C."/>
        </authorList>
    </citation>
    <scope>NUCLEOTIDE SEQUENCE [LARGE SCALE GENOMIC DNA]</scope>
</reference>
<dbReference type="Pfam" id="PF22486">
    <property type="entry name" value="MATH_2"/>
    <property type="match status" value="1"/>
</dbReference>
<organism evidence="5 6">
    <name type="scientific">Urochloa decumbens</name>
    <dbReference type="NCBI Taxonomy" id="240449"/>
    <lineage>
        <taxon>Eukaryota</taxon>
        <taxon>Viridiplantae</taxon>
        <taxon>Streptophyta</taxon>
        <taxon>Embryophyta</taxon>
        <taxon>Tracheophyta</taxon>
        <taxon>Spermatophyta</taxon>
        <taxon>Magnoliopsida</taxon>
        <taxon>Liliopsida</taxon>
        <taxon>Poales</taxon>
        <taxon>Poaceae</taxon>
        <taxon>PACMAD clade</taxon>
        <taxon>Panicoideae</taxon>
        <taxon>Panicodae</taxon>
        <taxon>Paniceae</taxon>
        <taxon>Melinidinae</taxon>
        <taxon>Urochloa</taxon>
    </lineage>
</organism>
<dbReference type="Gene3D" id="3.30.710.10">
    <property type="entry name" value="Potassium Channel Kv1.1, Chain A"/>
    <property type="match status" value="1"/>
</dbReference>
<dbReference type="PROSITE" id="PS50144">
    <property type="entry name" value="MATH"/>
    <property type="match status" value="1"/>
</dbReference>
<dbReference type="InterPro" id="IPR045005">
    <property type="entry name" value="BPM1-6"/>
</dbReference>
<gene>
    <name evidence="5" type="ORF">URODEC1_LOCUS66331</name>
</gene>
<dbReference type="SUPFAM" id="SSF54695">
    <property type="entry name" value="POZ domain"/>
    <property type="match status" value="1"/>
</dbReference>
<comment type="pathway">
    <text evidence="1">Protein modification; protein ubiquitination.</text>
</comment>
<evidence type="ECO:0000259" key="3">
    <source>
        <dbReference type="PROSITE" id="PS50097"/>
    </source>
</evidence>
<dbReference type="CDD" id="cd00121">
    <property type="entry name" value="MATH"/>
    <property type="match status" value="1"/>
</dbReference>
<proteinExistence type="inferred from homology"/>
<sequence>MSSESDSGTHTFEITGYSQKKGIGVGGFMRLPTFTLGGFDWSVRFYPDGVNEARKDNVVAALELMSSNTEAQASYVLRFVNQAPQMLQLPMQALGRTDLLVGASAQGKGLFKSCDVTRFVSLSVPRAAFELLGSLCRYIVNDSLKIQCDLTVDRRSRLPEIEVPPCDMMQHFGNLLKEKKGVDVTFLVGGETIQAHRIVLAARSPVFKAEFFGRMRESGTSRVTVEDMQPEVFRALLHFIYNDSLPDMGGLEGNDYRDMMWHLLAAADRYAMDRMKLVCQSAICWNLDVGTVATTLALADQHNCDRLKDACIEFIASPTNKDAVAATQGYASLKRTCPSVFIDLFERNSKISKHR</sequence>
<dbReference type="Pfam" id="PF24570">
    <property type="entry name" value="BACK_BPM_SPOP"/>
    <property type="match status" value="1"/>
</dbReference>
<dbReference type="InterPro" id="IPR000210">
    <property type="entry name" value="BTB/POZ_dom"/>
</dbReference>
<dbReference type="InterPro" id="IPR011333">
    <property type="entry name" value="SKP1/BTB/POZ_sf"/>
</dbReference>
<dbReference type="InterPro" id="IPR008974">
    <property type="entry name" value="TRAF-like"/>
</dbReference>
<evidence type="ECO:0000256" key="2">
    <source>
        <dbReference type="ARBA" id="ARBA00010846"/>
    </source>
</evidence>
<evidence type="ECO:0000313" key="6">
    <source>
        <dbReference type="Proteomes" id="UP001497457"/>
    </source>
</evidence>
<feature type="domain" description="MATH" evidence="4">
    <location>
        <begin position="7"/>
        <end position="150"/>
    </location>
</feature>